<evidence type="ECO:0000256" key="6">
    <source>
        <dbReference type="SAM" id="Phobius"/>
    </source>
</evidence>
<feature type="transmembrane region" description="Helical" evidence="6">
    <location>
        <begin position="294"/>
        <end position="318"/>
    </location>
</feature>
<protein>
    <submittedName>
        <fullName evidence="9">LPS O-antigen length regulator</fullName>
    </submittedName>
</protein>
<evidence type="ECO:0000313" key="10">
    <source>
        <dbReference type="Proteomes" id="UP000293465"/>
    </source>
</evidence>
<sequence length="329" mass="35810">MNEKQQIPHPQHLAFPQAMPADDEIDLRELFGALWKGKWIIIATTFIFAVGGVLFALSQPNTYKAEVVLAPAGESSGGGGLAAMAGQFGGLASLAGINIGGGGTDSKGMSLAVLQSRQFINAFITKHDLVVPLFAGTEWNKLSGELIIDPEVYNTETKEWVREVKPGESPVPTDWQAHKAFKGFLSTADAKDTGLVTLSVTHISPIVAQQWVEWLVADLNVWMKDKSLAETKRNIGYLEQQLQKTDISDMRSVFYQLIEDQTKNLMLAEVEAEFAFKTIDPAVIPEEKAGPKRALICVLATLLGGMLGVAVVLIRFAFRKEGAELKAKS</sequence>
<evidence type="ECO:0000259" key="7">
    <source>
        <dbReference type="Pfam" id="PF02706"/>
    </source>
</evidence>
<keyword evidence="5 6" id="KW-0472">Membrane</keyword>
<evidence type="ECO:0000256" key="5">
    <source>
        <dbReference type="ARBA" id="ARBA00023136"/>
    </source>
</evidence>
<evidence type="ECO:0000313" key="9">
    <source>
        <dbReference type="EMBL" id="RYU41520.1"/>
    </source>
</evidence>
<keyword evidence="3 6" id="KW-0812">Transmembrane</keyword>
<dbReference type="GeneID" id="56277084"/>
<comment type="caution">
    <text evidence="9">The sequence shown here is derived from an EMBL/GenBank/DDBJ whole genome shotgun (WGS) entry which is preliminary data.</text>
</comment>
<evidence type="ECO:0000259" key="8">
    <source>
        <dbReference type="Pfam" id="PF13807"/>
    </source>
</evidence>
<dbReference type="EMBL" id="SEZJ01000029">
    <property type="protein sequence ID" value="RYU41520.1"/>
    <property type="molecule type" value="Genomic_DNA"/>
</dbReference>
<name>A0A4V1Z6E3_9GAMM</name>
<dbReference type="InterPro" id="IPR003856">
    <property type="entry name" value="LPS_length_determ_N"/>
</dbReference>
<feature type="domain" description="Polysaccharide chain length determinant N-terminal" evidence="7">
    <location>
        <begin position="23"/>
        <end position="125"/>
    </location>
</feature>
<dbReference type="PANTHER" id="PTHR32309">
    <property type="entry name" value="TYROSINE-PROTEIN KINASE"/>
    <property type="match status" value="1"/>
</dbReference>
<keyword evidence="2" id="KW-1003">Cell membrane</keyword>
<evidence type="ECO:0000256" key="2">
    <source>
        <dbReference type="ARBA" id="ARBA00022475"/>
    </source>
</evidence>
<dbReference type="OrthoDB" id="9775724at2"/>
<evidence type="ECO:0000256" key="1">
    <source>
        <dbReference type="ARBA" id="ARBA00004651"/>
    </source>
</evidence>
<gene>
    <name evidence="9" type="ORF">ERW49_18650</name>
</gene>
<dbReference type="InterPro" id="IPR050445">
    <property type="entry name" value="Bact_polysacc_biosynth/exp"/>
</dbReference>
<proteinExistence type="predicted"/>
<dbReference type="RefSeq" id="WP_130088365.1">
    <property type="nucleotide sequence ID" value="NZ_SEZJ01000029.1"/>
</dbReference>
<dbReference type="Proteomes" id="UP000293465">
    <property type="component" value="Unassembled WGS sequence"/>
</dbReference>
<dbReference type="PANTHER" id="PTHR32309:SF13">
    <property type="entry name" value="FERRIC ENTEROBACTIN TRANSPORT PROTEIN FEPE"/>
    <property type="match status" value="1"/>
</dbReference>
<comment type="subcellular location">
    <subcellularLocation>
        <location evidence="1">Cell membrane</location>
        <topology evidence="1">Multi-pass membrane protein</topology>
    </subcellularLocation>
</comment>
<dbReference type="GO" id="GO:0004713">
    <property type="term" value="F:protein tyrosine kinase activity"/>
    <property type="evidence" value="ECO:0007669"/>
    <property type="project" value="TreeGrafter"/>
</dbReference>
<feature type="domain" description="Tyrosine-protein kinase G-rich" evidence="8">
    <location>
        <begin position="245"/>
        <end position="315"/>
    </location>
</feature>
<organism evidence="9 10">
    <name type="scientific">Aliivibrio finisterrensis</name>
    <dbReference type="NCBI Taxonomy" id="511998"/>
    <lineage>
        <taxon>Bacteria</taxon>
        <taxon>Pseudomonadati</taxon>
        <taxon>Pseudomonadota</taxon>
        <taxon>Gammaproteobacteria</taxon>
        <taxon>Vibrionales</taxon>
        <taxon>Vibrionaceae</taxon>
        <taxon>Aliivibrio</taxon>
    </lineage>
</organism>
<dbReference type="GO" id="GO:0005886">
    <property type="term" value="C:plasma membrane"/>
    <property type="evidence" value="ECO:0007669"/>
    <property type="project" value="UniProtKB-SubCell"/>
</dbReference>
<evidence type="ECO:0000256" key="4">
    <source>
        <dbReference type="ARBA" id="ARBA00022989"/>
    </source>
</evidence>
<dbReference type="AlphaFoldDB" id="A0A4V1Z6E3"/>
<evidence type="ECO:0000256" key="3">
    <source>
        <dbReference type="ARBA" id="ARBA00022692"/>
    </source>
</evidence>
<reference evidence="9 10" key="1">
    <citation type="submission" date="2019-02" db="EMBL/GenBank/DDBJ databases">
        <title>Genome sequences of Aliivibrio finisterrensis strains from farmed Atlantic salmon.</title>
        <authorList>
            <person name="Bowman J.P."/>
        </authorList>
    </citation>
    <scope>NUCLEOTIDE SEQUENCE [LARGE SCALE GENOMIC DNA]</scope>
    <source>
        <strain evidence="9 10">A32</strain>
    </source>
</reference>
<dbReference type="Pfam" id="PF13807">
    <property type="entry name" value="GNVR"/>
    <property type="match status" value="1"/>
</dbReference>
<dbReference type="InterPro" id="IPR032807">
    <property type="entry name" value="GNVR"/>
</dbReference>
<dbReference type="Pfam" id="PF02706">
    <property type="entry name" value="Wzz"/>
    <property type="match status" value="1"/>
</dbReference>
<accession>A0A4V1Z6E3</accession>
<feature type="transmembrane region" description="Helical" evidence="6">
    <location>
        <begin position="39"/>
        <end position="57"/>
    </location>
</feature>
<keyword evidence="4 6" id="KW-1133">Transmembrane helix</keyword>